<feature type="domain" description="CBM6" evidence="5">
    <location>
        <begin position="675"/>
        <end position="815"/>
    </location>
</feature>
<dbReference type="InterPro" id="IPR011042">
    <property type="entry name" value="6-blade_b-propeller_TolB-like"/>
</dbReference>
<evidence type="ECO:0000313" key="6">
    <source>
        <dbReference type="EMBL" id="RKQ86998.1"/>
    </source>
</evidence>
<dbReference type="PROSITE" id="PS50093">
    <property type="entry name" value="PKD"/>
    <property type="match status" value="4"/>
</dbReference>
<dbReference type="RefSeq" id="WP_121255202.1">
    <property type="nucleotide sequence ID" value="NZ_RBIL01000002.1"/>
</dbReference>
<dbReference type="Gene3D" id="2.120.10.30">
    <property type="entry name" value="TolB, C-terminal domain"/>
    <property type="match status" value="1"/>
</dbReference>
<dbReference type="SUPFAM" id="SSF52317">
    <property type="entry name" value="Class I glutamine amidotransferase-like"/>
    <property type="match status" value="1"/>
</dbReference>
<dbReference type="GO" id="GO:0005975">
    <property type="term" value="P:carbohydrate metabolic process"/>
    <property type="evidence" value="ECO:0007669"/>
    <property type="project" value="UniProtKB-ARBA"/>
</dbReference>
<dbReference type="InterPro" id="IPR000601">
    <property type="entry name" value="PKD_dom"/>
</dbReference>
<dbReference type="InterPro" id="IPR013783">
    <property type="entry name" value="Ig-like_fold"/>
</dbReference>
<keyword evidence="7" id="KW-1185">Reference proteome</keyword>
<keyword evidence="1 3" id="KW-0732">Signal</keyword>
<evidence type="ECO:0000256" key="1">
    <source>
        <dbReference type="ARBA" id="ARBA00022729"/>
    </source>
</evidence>
<evidence type="ECO:0000256" key="3">
    <source>
        <dbReference type="SAM" id="SignalP"/>
    </source>
</evidence>
<evidence type="ECO:0000313" key="7">
    <source>
        <dbReference type="Proteomes" id="UP000278962"/>
    </source>
</evidence>
<organism evidence="6 7">
    <name type="scientific">Solirubrobacter pauli</name>
    <dbReference type="NCBI Taxonomy" id="166793"/>
    <lineage>
        <taxon>Bacteria</taxon>
        <taxon>Bacillati</taxon>
        <taxon>Actinomycetota</taxon>
        <taxon>Thermoleophilia</taxon>
        <taxon>Solirubrobacterales</taxon>
        <taxon>Solirubrobacteraceae</taxon>
        <taxon>Solirubrobacter</taxon>
    </lineage>
</organism>
<gene>
    <name evidence="6" type="ORF">C8N24_5018</name>
</gene>
<evidence type="ECO:0000256" key="2">
    <source>
        <dbReference type="SAM" id="MobiDB-lite"/>
    </source>
</evidence>
<dbReference type="InterPro" id="IPR013320">
    <property type="entry name" value="ConA-like_dom_sf"/>
</dbReference>
<dbReference type="SMART" id="SM00606">
    <property type="entry name" value="CBD_IV"/>
    <property type="match status" value="1"/>
</dbReference>
<sequence>MARRRAALAAAVAACSLWASATTAQAQTPVAGDFQKVTLDDNTQNPMELDVANDGRVFYIERDGRLMIWKPETRQTVTAGTVPVTNSQENGLLGLQLAPDFATSKWVYLFYSQLPDSSNTQVISRFKVNGDTLDLASEQRILTFQHQRGQCCHSSGSLYFGPDGSLYISTGDNTNPFDSNGFNPIDERSGREAWDAQRTAANTNDLNGKILRIKPVDNPTGAPGVGNTYTIPPGNLFAASDKTRPEIFGMGFRNPFRLTVDPETGWVLMGDYGPDASTGNANRGPQGSVEYNVLTSSGNYGWPYCIRDNTPYNDYNFATSTSGAKFDCANPKNDSPNNTGLTDLPPAKGATAWMGFSETDPRYTGLGTGGAPMGGPRYHYDPNLVSDRKFPAFYDDKWFIAEWNNGWIKTTDLSSTGGMSNIQSFALGTGYKRPMDLDFGPDGALYVIEWGSGFNGNNADSGVYRIDYTAGDKAPTAVAAADKTNGLAPLAVNFSSAGSSDPEGGAITYAWDFNSDGTVDSTQANPSFTYTQNGAYTAKLTVKDSTGLTAVSNIQITVGNREPVVTIEFPEDGQAASFTDKIPYKISVTDPEDGSTGNGIDCANLTVKISLGHDQHAHDLSSATGCEGTLNSGLASGHGPEANTFTVVSVAYTDKGGAGGVPALTGRAQAILQPKQKQAEFFASTGRVADGGTNGDKGVTTETTTDVAGGGLNLGFIEDGDYVSYKPVNLKNINALRFRVASAGAGGTIEVRLDSPTGTLVGTTATIAPTGDWQKFTDVQLNLTNPPSGTHELFLVFRNRGSTQNLFNVNWFEFVGKGAATTASPEVAVTATPISGTAPLTVKFDTTATDSDGGTLTYAWDFGVPGTTTDTSTAEDPSYTYANAGTYNATVVVSDGQGGSTTKTVTVNVTAAAGCINGYKDDFNGGDLGSGWEVVRRDQTLTVADGVLTIPAAAGDVYQTANNAKNIVLRTAPSGAWTFTTKLNFKGLVQYQQAGIIVYGDDDNYTKFDRVSTNAASATTPVEKFEFINEVAGTPRNGSADATGNLASTFANDVFMRVKSNGTTITGEYSVDGTTWTPVGQSAALPANAKVGVFALSNAATTVVNAKFDYVTLEGDNVPAPLTPGDDFTGTTLNKNRWNAIVREDATKYSVANGGITFTTVEGDINTTSDPSGTRNLLLQSADHAGGDYVLETKLSGTITGGYSQGGLIIYTDDDNYVKLDAISDVNQTRINRIELRSEQGGATQNPQPQATGTAVPTGSTDFYLRLTKTGTTYKGEYSFDGTTWVSTFATVANTQTAPKFGIFTLGVQAAGAGKTVTFDYFKVNGQAGCGGTGGPTNATPVITTATASPTSGVAPLATSFTAAATDADNDTLSYSWDFDGNGTADATGATASTTFTTAGAKTVKLTVTDGKGGTATRDIPVTVLAATDTTKKLRVLVFSKTAGFRHDHIPASIAAIQALGTDRNWQVDVSEDGSLFTDAILSKFDVVVFNSTTGDFLTDTQQAAFERFIRSGKGYFGLHAAADGEYGWAWYGQLVGAYFRNHPAGTPTANVIREDKTDPSTAGLPDTWTRTDEWYNYQSPVNPVVNGGGDDYNPRNTDGVHVLLKMDESTYDENDGNTTDDDHPIAWCKKFDGGRSFYTGMGHTQASYSEAGIRSHIAAGIEIAAGKLASAACGVAPTNANPVIGTATSDKTTGNAPLQVAFTATATDADGDALTYAWDLNGDGTFETNGQNPTFTYTTAGSYTPVVKVTDANGGSSTKTLAAITVAAAPTDSTSVPVDIVGSVPTVLGLTLNATSRDLGPFIPGQAKDYTGTLSATVTSSANAAALTVRDPSTTAPGRLVNGSSALAQPVQLRSGSAAFAALSGTPLTLATFPTPVATKVVPIDIKQSIAADEPLLRGSYGKTVVFTLSSTTP</sequence>
<feature type="domain" description="PKD" evidence="4">
    <location>
        <begin position="475"/>
        <end position="558"/>
    </location>
</feature>
<comment type="caution">
    <text evidence="6">The sequence shown here is derived from an EMBL/GenBank/DDBJ whole genome shotgun (WGS) entry which is preliminary data.</text>
</comment>
<dbReference type="Pfam" id="PF06283">
    <property type="entry name" value="ThuA"/>
    <property type="match status" value="1"/>
</dbReference>
<dbReference type="PANTHER" id="PTHR40469:SF2">
    <property type="entry name" value="GALACTOSE-BINDING DOMAIN-LIKE SUPERFAMILY PROTEIN"/>
    <property type="match status" value="1"/>
</dbReference>
<dbReference type="CDD" id="cd04084">
    <property type="entry name" value="CBM6_xylanase-like"/>
    <property type="match status" value="1"/>
</dbReference>
<dbReference type="Gene3D" id="3.40.50.880">
    <property type="match status" value="1"/>
</dbReference>
<name>A0A660L0N8_9ACTN</name>
<dbReference type="SUPFAM" id="SSF49785">
    <property type="entry name" value="Galactose-binding domain-like"/>
    <property type="match status" value="1"/>
</dbReference>
<dbReference type="Pfam" id="PF17851">
    <property type="entry name" value="GH43_C2"/>
    <property type="match status" value="2"/>
</dbReference>
<protein>
    <submittedName>
        <fullName evidence="6">Glucose/arabinose dehydrogenase</fullName>
    </submittedName>
</protein>
<reference evidence="6 7" key="1">
    <citation type="submission" date="2018-10" db="EMBL/GenBank/DDBJ databases">
        <title>Genomic Encyclopedia of Archaeal and Bacterial Type Strains, Phase II (KMG-II): from individual species to whole genera.</title>
        <authorList>
            <person name="Goeker M."/>
        </authorList>
    </citation>
    <scope>NUCLEOTIDE SEQUENCE [LARGE SCALE GENOMIC DNA]</scope>
    <source>
        <strain evidence="6 7">DSM 14954</strain>
    </source>
</reference>
<dbReference type="InterPro" id="IPR029010">
    <property type="entry name" value="ThuA-like"/>
</dbReference>
<dbReference type="GO" id="GO:0030246">
    <property type="term" value="F:carbohydrate binding"/>
    <property type="evidence" value="ECO:0007669"/>
    <property type="project" value="InterPro"/>
</dbReference>
<feature type="domain" description="PKD" evidence="4">
    <location>
        <begin position="1684"/>
        <end position="1772"/>
    </location>
</feature>
<feature type="chain" id="PRO_5025003182" evidence="3">
    <location>
        <begin position="27"/>
        <end position="1915"/>
    </location>
</feature>
<dbReference type="CDD" id="cd00146">
    <property type="entry name" value="PKD"/>
    <property type="match status" value="3"/>
</dbReference>
<dbReference type="InterPro" id="IPR005084">
    <property type="entry name" value="CBM6"/>
</dbReference>
<dbReference type="PROSITE" id="PS51175">
    <property type="entry name" value="CBM6"/>
    <property type="match status" value="1"/>
</dbReference>
<dbReference type="InterPro" id="IPR008979">
    <property type="entry name" value="Galactose-bd-like_sf"/>
</dbReference>
<dbReference type="OrthoDB" id="6402258at2"/>
<dbReference type="PANTHER" id="PTHR40469">
    <property type="entry name" value="SECRETED GLYCOSYL HYDROLASE"/>
    <property type="match status" value="1"/>
</dbReference>
<dbReference type="SMART" id="SM00089">
    <property type="entry name" value="PKD"/>
    <property type="match status" value="4"/>
</dbReference>
<dbReference type="InterPro" id="IPR006584">
    <property type="entry name" value="Cellulose-bd_IV"/>
</dbReference>
<dbReference type="SUPFAM" id="SSF50952">
    <property type="entry name" value="Soluble quinoprotein glucose dehydrogenase"/>
    <property type="match status" value="1"/>
</dbReference>
<dbReference type="InterPro" id="IPR041542">
    <property type="entry name" value="GH43_C2"/>
</dbReference>
<evidence type="ECO:0000259" key="5">
    <source>
        <dbReference type="PROSITE" id="PS51175"/>
    </source>
</evidence>
<dbReference type="InterPro" id="IPR029062">
    <property type="entry name" value="Class_I_gatase-like"/>
</dbReference>
<proteinExistence type="predicted"/>
<dbReference type="Pfam" id="PF03422">
    <property type="entry name" value="CBM_6"/>
    <property type="match status" value="1"/>
</dbReference>
<dbReference type="Pfam" id="PF07995">
    <property type="entry name" value="GSDH"/>
    <property type="match status" value="1"/>
</dbReference>
<feature type="compositionally biased region" description="Polar residues" evidence="2">
    <location>
        <begin position="1241"/>
        <end position="1258"/>
    </location>
</feature>
<dbReference type="InterPro" id="IPR022409">
    <property type="entry name" value="PKD/Chitinase_dom"/>
</dbReference>
<evidence type="ECO:0000259" key="4">
    <source>
        <dbReference type="PROSITE" id="PS50093"/>
    </source>
</evidence>
<feature type="signal peptide" evidence="3">
    <location>
        <begin position="1"/>
        <end position="26"/>
    </location>
</feature>
<dbReference type="InterPro" id="IPR035986">
    <property type="entry name" value="PKD_dom_sf"/>
</dbReference>
<feature type="domain" description="PKD" evidence="4">
    <location>
        <begin position="825"/>
        <end position="914"/>
    </location>
</feature>
<dbReference type="Proteomes" id="UP000278962">
    <property type="component" value="Unassembled WGS sequence"/>
</dbReference>
<dbReference type="SUPFAM" id="SSF49899">
    <property type="entry name" value="Concanavalin A-like lectins/glucanases"/>
    <property type="match status" value="2"/>
</dbReference>
<dbReference type="Pfam" id="PF18911">
    <property type="entry name" value="PKD_4"/>
    <property type="match status" value="4"/>
</dbReference>
<feature type="domain" description="PKD" evidence="4">
    <location>
        <begin position="1342"/>
        <end position="1429"/>
    </location>
</feature>
<accession>A0A660L0N8</accession>
<dbReference type="InterPro" id="IPR012938">
    <property type="entry name" value="Glc/Sorbosone_DH"/>
</dbReference>
<dbReference type="Gene3D" id="2.60.120.260">
    <property type="entry name" value="Galactose-binding domain-like"/>
    <property type="match status" value="1"/>
</dbReference>
<dbReference type="EMBL" id="RBIL01000002">
    <property type="protein sequence ID" value="RKQ86998.1"/>
    <property type="molecule type" value="Genomic_DNA"/>
</dbReference>
<dbReference type="InterPro" id="IPR011041">
    <property type="entry name" value="Quinoprot_gluc/sorb_DH_b-prop"/>
</dbReference>
<dbReference type="Gene3D" id="2.60.40.10">
    <property type="entry name" value="Immunoglobulins"/>
    <property type="match status" value="4"/>
</dbReference>
<dbReference type="SUPFAM" id="SSF49299">
    <property type="entry name" value="PKD domain"/>
    <property type="match status" value="4"/>
</dbReference>
<dbReference type="Gene3D" id="2.60.120.200">
    <property type="match status" value="2"/>
</dbReference>
<feature type="region of interest" description="Disordered" evidence="2">
    <location>
        <begin position="1237"/>
        <end position="1258"/>
    </location>
</feature>